<reference evidence="3" key="1">
    <citation type="submission" date="2020-06" db="EMBL/GenBank/DDBJ databases">
        <authorList>
            <consortium name="Plant Systems Biology data submission"/>
        </authorList>
    </citation>
    <scope>NUCLEOTIDE SEQUENCE</scope>
    <source>
        <strain evidence="3">D6</strain>
    </source>
</reference>
<organism evidence="3 4">
    <name type="scientific">Seminavis robusta</name>
    <dbReference type="NCBI Taxonomy" id="568900"/>
    <lineage>
        <taxon>Eukaryota</taxon>
        <taxon>Sar</taxon>
        <taxon>Stramenopiles</taxon>
        <taxon>Ochrophyta</taxon>
        <taxon>Bacillariophyta</taxon>
        <taxon>Bacillariophyceae</taxon>
        <taxon>Bacillariophycidae</taxon>
        <taxon>Naviculales</taxon>
        <taxon>Naviculaceae</taxon>
        <taxon>Seminavis</taxon>
    </lineage>
</organism>
<proteinExistence type="predicted"/>
<feature type="region of interest" description="Disordered" evidence="1">
    <location>
        <begin position="144"/>
        <end position="172"/>
    </location>
</feature>
<feature type="compositionally biased region" description="Basic residues" evidence="1">
    <location>
        <begin position="147"/>
        <end position="157"/>
    </location>
</feature>
<evidence type="ECO:0000313" key="3">
    <source>
        <dbReference type="EMBL" id="CAB9516954.1"/>
    </source>
</evidence>
<feature type="transmembrane region" description="Helical" evidence="2">
    <location>
        <begin position="61"/>
        <end position="85"/>
    </location>
</feature>
<keyword evidence="4" id="KW-1185">Reference proteome</keyword>
<keyword evidence="2" id="KW-1133">Transmembrane helix</keyword>
<evidence type="ECO:0000256" key="2">
    <source>
        <dbReference type="SAM" id="Phobius"/>
    </source>
</evidence>
<feature type="transmembrane region" description="Helical" evidence="2">
    <location>
        <begin position="26"/>
        <end position="49"/>
    </location>
</feature>
<evidence type="ECO:0000313" key="4">
    <source>
        <dbReference type="Proteomes" id="UP001153069"/>
    </source>
</evidence>
<keyword evidence="2" id="KW-0472">Membrane</keyword>
<accession>A0A9N8EAW5</accession>
<evidence type="ECO:0000256" key="1">
    <source>
        <dbReference type="SAM" id="MobiDB-lite"/>
    </source>
</evidence>
<protein>
    <submittedName>
        <fullName evidence="3">Uncharacterized protein</fullName>
    </submittedName>
</protein>
<dbReference type="AlphaFoldDB" id="A0A9N8EAW5"/>
<sequence>MSSTSACWVDLREWVHSVAPQAIGGWWFVINLLVCIYSCLLLALDIICEEDTKGKIFVARYYLWYSLITTGIWLAEIGLEVYYSFEPSSWEQRIELTMAVVFTASSLDELLEWNLRDQNIYFMELDLLANAVVPLRKLQNLPTGTRKATKKGLRNSGRRAGTGTNGDLTSYS</sequence>
<gene>
    <name evidence="3" type="ORF">SEMRO_817_G206890.1</name>
</gene>
<keyword evidence="2" id="KW-0812">Transmembrane</keyword>
<comment type="caution">
    <text evidence="3">The sequence shown here is derived from an EMBL/GenBank/DDBJ whole genome shotgun (WGS) entry which is preliminary data.</text>
</comment>
<name>A0A9N8EAW5_9STRA</name>
<dbReference type="EMBL" id="CAICTM010000816">
    <property type="protein sequence ID" value="CAB9516954.1"/>
    <property type="molecule type" value="Genomic_DNA"/>
</dbReference>
<dbReference type="Proteomes" id="UP001153069">
    <property type="component" value="Unassembled WGS sequence"/>
</dbReference>